<dbReference type="GO" id="GO:0070012">
    <property type="term" value="F:oligopeptidase activity"/>
    <property type="evidence" value="ECO:0007669"/>
    <property type="project" value="TreeGrafter"/>
</dbReference>
<feature type="domain" description="Peptidase S9A N-terminal" evidence="9">
    <location>
        <begin position="43"/>
        <end position="185"/>
    </location>
</feature>
<dbReference type="FunFam" id="3.40.50.1820:FF:000005">
    <property type="entry name" value="Prolyl endopeptidase"/>
    <property type="match status" value="1"/>
</dbReference>
<comment type="similarity">
    <text evidence="2 6">Belongs to the peptidase S9A family.</text>
</comment>
<dbReference type="SUPFAM" id="SSF53474">
    <property type="entry name" value="alpha/beta-Hydrolases"/>
    <property type="match status" value="1"/>
</dbReference>
<dbReference type="AlphaFoldDB" id="A0A0V0R764"/>
<evidence type="ECO:0000259" key="9">
    <source>
        <dbReference type="Pfam" id="PF02897"/>
    </source>
</evidence>
<dbReference type="Gene3D" id="2.130.10.120">
    <property type="entry name" value="Prolyl oligopeptidase, N-terminal domain"/>
    <property type="match status" value="1"/>
</dbReference>
<sequence>MQKSNIIQYPETKRDGNFQDERGNSDPYRWLENPDSIEVQQWFSVDGNYFAYGLKNGGTDWTTAYILDVKNSKKLEDKLEFIKFSSYAWTHDNKGFFYNCFEKPQNIDTTEGLKAGTETQSSQNQKVYFHKLGTKQEQDILIYQSHSKEIFRYEISNDGQYFILYTNWGTGYNNKLYFANLKDFSSKQELKNKVFKQPNIKGFDPNEYETKQVFYENKKDKTKIPMFITSKKGSVQNGPKPLLLYGYGGFNISMNPNFDPFRIVMIKNLGINYAVANIRGGGEYGQQWHKEGMFENKQNVFDDFQFAAEYLIENKYTTSNQLGIFGRSNGGLLVGACVNQRPDLFKAGLAQVAVLDMLRFHKFTTGFAACADYGNPDNEEDYKYIVKYSPYHNINKNNKPYPALLFTTGDHDDRVVPLHSYKYISALQHELGNKEYQKQPILIRVDEMAGHGEGKPTQKLLDEYVDMYTFLSLSLNSPFQD</sequence>
<feature type="domain" description="Peptidase S9 prolyl oligopeptidase catalytic" evidence="8">
    <location>
        <begin position="257"/>
        <end position="474"/>
    </location>
</feature>
<dbReference type="PANTHER" id="PTHR42881">
    <property type="entry name" value="PROLYL ENDOPEPTIDASE"/>
    <property type="match status" value="1"/>
</dbReference>
<keyword evidence="4 6" id="KW-0378">Hydrolase</keyword>
<dbReference type="EMBL" id="LDAU01000031">
    <property type="protein sequence ID" value="KRX10335.1"/>
    <property type="molecule type" value="Genomic_DNA"/>
</dbReference>
<dbReference type="Pfam" id="PF02897">
    <property type="entry name" value="Peptidase_S9_N"/>
    <property type="match status" value="1"/>
</dbReference>
<comment type="catalytic activity">
    <reaction evidence="1">
        <text>Hydrolysis of Pro-|-Xaa &gt;&gt; Ala-|-Xaa in oligopeptides.</text>
        <dbReference type="EC" id="3.4.21.26"/>
    </reaction>
</comment>
<evidence type="ECO:0000256" key="1">
    <source>
        <dbReference type="ARBA" id="ARBA00001070"/>
    </source>
</evidence>
<dbReference type="InParanoid" id="A0A0V0R764"/>
<dbReference type="GO" id="GO:0004252">
    <property type="term" value="F:serine-type endopeptidase activity"/>
    <property type="evidence" value="ECO:0007669"/>
    <property type="project" value="UniProtKB-UniRule"/>
</dbReference>
<evidence type="ECO:0000256" key="5">
    <source>
        <dbReference type="ARBA" id="ARBA00022825"/>
    </source>
</evidence>
<evidence type="ECO:0000256" key="7">
    <source>
        <dbReference type="SAM" id="MobiDB-lite"/>
    </source>
</evidence>
<evidence type="ECO:0000256" key="3">
    <source>
        <dbReference type="ARBA" id="ARBA00022670"/>
    </source>
</evidence>
<reference evidence="10 11" key="1">
    <citation type="journal article" date="2015" name="Sci. Rep.">
        <title>Genome of the facultative scuticociliatosis pathogen Pseudocohnilembus persalinus provides insight into its virulence through horizontal gene transfer.</title>
        <authorList>
            <person name="Xiong J."/>
            <person name="Wang G."/>
            <person name="Cheng J."/>
            <person name="Tian M."/>
            <person name="Pan X."/>
            <person name="Warren A."/>
            <person name="Jiang C."/>
            <person name="Yuan D."/>
            <person name="Miao W."/>
        </authorList>
    </citation>
    <scope>NUCLEOTIDE SEQUENCE [LARGE SCALE GENOMIC DNA]</scope>
    <source>
        <strain evidence="10">36N120E</strain>
    </source>
</reference>
<evidence type="ECO:0000313" key="11">
    <source>
        <dbReference type="Proteomes" id="UP000054937"/>
    </source>
</evidence>
<dbReference type="GO" id="GO:0006508">
    <property type="term" value="P:proteolysis"/>
    <property type="evidence" value="ECO:0007669"/>
    <property type="project" value="UniProtKB-KW"/>
</dbReference>
<dbReference type="Gene3D" id="3.40.50.1820">
    <property type="entry name" value="alpha/beta hydrolase"/>
    <property type="match status" value="1"/>
</dbReference>
<gene>
    <name evidence="10" type="ORF">PPERSA_02752</name>
</gene>
<dbReference type="InterPro" id="IPR002470">
    <property type="entry name" value="Peptidase_S9A"/>
</dbReference>
<dbReference type="PANTHER" id="PTHR42881:SF2">
    <property type="entry name" value="PROLYL ENDOPEPTIDASE"/>
    <property type="match status" value="1"/>
</dbReference>
<dbReference type="InterPro" id="IPR029058">
    <property type="entry name" value="AB_hydrolase_fold"/>
</dbReference>
<keyword evidence="3 6" id="KW-0645">Protease</keyword>
<dbReference type="Pfam" id="PF00326">
    <property type="entry name" value="Peptidase_S9"/>
    <property type="match status" value="1"/>
</dbReference>
<dbReference type="Proteomes" id="UP000054937">
    <property type="component" value="Unassembled WGS sequence"/>
</dbReference>
<evidence type="ECO:0000259" key="8">
    <source>
        <dbReference type="Pfam" id="PF00326"/>
    </source>
</evidence>
<keyword evidence="5 6" id="KW-0720">Serine protease</keyword>
<dbReference type="GO" id="GO:0005829">
    <property type="term" value="C:cytosol"/>
    <property type="evidence" value="ECO:0007669"/>
    <property type="project" value="TreeGrafter"/>
</dbReference>
<evidence type="ECO:0000256" key="6">
    <source>
        <dbReference type="RuleBase" id="RU368024"/>
    </source>
</evidence>
<protein>
    <recommendedName>
        <fullName evidence="6">Prolyl endopeptidase</fullName>
        <ecNumber evidence="6">3.4.21.-</ecNumber>
    </recommendedName>
</protein>
<evidence type="ECO:0000256" key="2">
    <source>
        <dbReference type="ARBA" id="ARBA00005228"/>
    </source>
</evidence>
<organism evidence="10 11">
    <name type="scientific">Pseudocohnilembus persalinus</name>
    <name type="common">Ciliate</name>
    <dbReference type="NCBI Taxonomy" id="266149"/>
    <lineage>
        <taxon>Eukaryota</taxon>
        <taxon>Sar</taxon>
        <taxon>Alveolata</taxon>
        <taxon>Ciliophora</taxon>
        <taxon>Intramacronucleata</taxon>
        <taxon>Oligohymenophorea</taxon>
        <taxon>Scuticociliatia</taxon>
        <taxon>Philasterida</taxon>
        <taxon>Pseudocohnilembidae</taxon>
        <taxon>Pseudocohnilembus</taxon>
    </lineage>
</organism>
<comment type="caution">
    <text evidence="10">The sequence shown here is derived from an EMBL/GenBank/DDBJ whole genome shotgun (WGS) entry which is preliminary data.</text>
</comment>
<dbReference type="PROSITE" id="PS00708">
    <property type="entry name" value="PRO_ENDOPEP_SER"/>
    <property type="match status" value="1"/>
</dbReference>
<dbReference type="SUPFAM" id="SSF50993">
    <property type="entry name" value="Peptidase/esterase 'gauge' domain"/>
    <property type="match status" value="1"/>
</dbReference>
<dbReference type="InterPro" id="IPR051167">
    <property type="entry name" value="Prolyl_oligopep/macrocyclase"/>
</dbReference>
<dbReference type="OrthoDB" id="248387at2759"/>
<evidence type="ECO:0000256" key="4">
    <source>
        <dbReference type="ARBA" id="ARBA00022801"/>
    </source>
</evidence>
<evidence type="ECO:0000313" key="10">
    <source>
        <dbReference type="EMBL" id="KRX10335.1"/>
    </source>
</evidence>
<dbReference type="PRINTS" id="PR00862">
    <property type="entry name" value="PROLIGOPTASE"/>
</dbReference>
<keyword evidence="11" id="KW-1185">Reference proteome</keyword>
<feature type="region of interest" description="Disordered" evidence="7">
    <location>
        <begin position="1"/>
        <end position="25"/>
    </location>
</feature>
<dbReference type="InterPro" id="IPR023302">
    <property type="entry name" value="Pept_S9A_N"/>
</dbReference>
<dbReference type="InterPro" id="IPR001375">
    <property type="entry name" value="Peptidase_S9_cat"/>
</dbReference>
<feature type="compositionally biased region" description="Basic and acidic residues" evidence="7">
    <location>
        <begin position="11"/>
        <end position="24"/>
    </location>
</feature>
<dbReference type="InterPro" id="IPR002471">
    <property type="entry name" value="Pept_S9_AS"/>
</dbReference>
<accession>A0A0V0R764</accession>
<dbReference type="EC" id="3.4.21.-" evidence="6"/>
<proteinExistence type="inferred from homology"/>
<name>A0A0V0R764_PSEPJ</name>